<reference evidence="2" key="1">
    <citation type="submission" date="2015-11" db="EMBL/GenBank/DDBJ databases">
        <title>Draft Genome Sequence of the Radioresistant Bacterium Deinococcus grandis, Isolated from Freshwater Fish in Japan.</title>
        <authorList>
            <person name="Satoh K."/>
            <person name="Onodera T."/>
            <person name="Omoso K."/>
            <person name="Takeda-Yano K."/>
            <person name="Katayama T."/>
            <person name="Oono Y."/>
            <person name="Narumi I."/>
        </authorList>
    </citation>
    <scope>NUCLEOTIDE SEQUENCE [LARGE SCALE GENOMIC DNA]</scope>
    <source>
        <strain evidence="2">ATCC 43672</strain>
    </source>
</reference>
<evidence type="ECO:0000313" key="1">
    <source>
        <dbReference type="EMBL" id="GAQ22014.1"/>
    </source>
</evidence>
<evidence type="ECO:0000313" key="2">
    <source>
        <dbReference type="Proteomes" id="UP000056209"/>
    </source>
</evidence>
<dbReference type="EMBL" id="BCMS01000001">
    <property type="protein sequence ID" value="GAQ22014.1"/>
    <property type="molecule type" value="Genomic_DNA"/>
</dbReference>
<comment type="caution">
    <text evidence="1">The sequence shown here is derived from an EMBL/GenBank/DDBJ whole genome shotgun (WGS) entry which is preliminary data.</text>
</comment>
<dbReference type="Proteomes" id="UP000056209">
    <property type="component" value="Unassembled WGS sequence"/>
</dbReference>
<protein>
    <submittedName>
        <fullName evidence="1">Polyurethanase A</fullName>
    </submittedName>
</protein>
<keyword evidence="2" id="KW-1185">Reference proteome</keyword>
<dbReference type="AlphaFoldDB" id="A0A100HJQ1"/>
<organism evidence="1 2">
    <name type="scientific">Deinococcus grandis</name>
    <dbReference type="NCBI Taxonomy" id="57498"/>
    <lineage>
        <taxon>Bacteria</taxon>
        <taxon>Thermotogati</taxon>
        <taxon>Deinococcota</taxon>
        <taxon>Deinococci</taxon>
        <taxon>Deinococcales</taxon>
        <taxon>Deinococcaceae</taxon>
        <taxon>Deinococcus</taxon>
    </lineage>
</organism>
<accession>A0A100HJQ1</accession>
<gene>
    <name evidence="1" type="ORF">DEIGR_102041</name>
</gene>
<proteinExistence type="predicted"/>
<sequence>MQFGQDLLLQFVVREALVGVGHSGASVGGNLSGTPATRAAGWSFRQVGWIEIIRHVLLKPILNAR</sequence>
<name>A0A100HJQ1_9DEIO</name>